<organism evidence="2 3">
    <name type="scientific">Zizania palustris</name>
    <name type="common">Northern wild rice</name>
    <dbReference type="NCBI Taxonomy" id="103762"/>
    <lineage>
        <taxon>Eukaryota</taxon>
        <taxon>Viridiplantae</taxon>
        <taxon>Streptophyta</taxon>
        <taxon>Embryophyta</taxon>
        <taxon>Tracheophyta</taxon>
        <taxon>Spermatophyta</taxon>
        <taxon>Magnoliopsida</taxon>
        <taxon>Liliopsida</taxon>
        <taxon>Poales</taxon>
        <taxon>Poaceae</taxon>
        <taxon>BOP clade</taxon>
        <taxon>Oryzoideae</taxon>
        <taxon>Oryzeae</taxon>
        <taxon>Zizaniinae</taxon>
        <taxon>Zizania</taxon>
    </lineage>
</organism>
<feature type="region of interest" description="Disordered" evidence="1">
    <location>
        <begin position="55"/>
        <end position="74"/>
    </location>
</feature>
<dbReference type="EMBL" id="JAAALK010000287">
    <property type="protein sequence ID" value="KAG8058077.1"/>
    <property type="molecule type" value="Genomic_DNA"/>
</dbReference>
<name>A0A8J5RWK5_ZIZPA</name>
<reference evidence="2" key="1">
    <citation type="journal article" date="2021" name="bioRxiv">
        <title>Whole Genome Assembly and Annotation of Northern Wild Rice, Zizania palustris L., Supports a Whole Genome Duplication in the Zizania Genus.</title>
        <authorList>
            <person name="Haas M."/>
            <person name="Kono T."/>
            <person name="Macchietto M."/>
            <person name="Millas R."/>
            <person name="McGilp L."/>
            <person name="Shao M."/>
            <person name="Duquette J."/>
            <person name="Hirsch C.N."/>
            <person name="Kimball J."/>
        </authorList>
    </citation>
    <scope>NUCLEOTIDE SEQUENCE</scope>
    <source>
        <tissue evidence="2">Fresh leaf tissue</tissue>
    </source>
</reference>
<proteinExistence type="predicted"/>
<keyword evidence="3" id="KW-1185">Reference proteome</keyword>
<accession>A0A8J5RWK5</accession>
<dbReference type="AlphaFoldDB" id="A0A8J5RWK5"/>
<gene>
    <name evidence="2" type="ORF">GUJ93_ZPchr0002g24579</name>
</gene>
<reference evidence="2" key="2">
    <citation type="submission" date="2021-02" db="EMBL/GenBank/DDBJ databases">
        <authorList>
            <person name="Kimball J.A."/>
            <person name="Haas M.W."/>
            <person name="Macchietto M."/>
            <person name="Kono T."/>
            <person name="Duquette J."/>
            <person name="Shao M."/>
        </authorList>
    </citation>
    <scope>NUCLEOTIDE SEQUENCE</scope>
    <source>
        <tissue evidence="2">Fresh leaf tissue</tissue>
    </source>
</reference>
<dbReference type="Proteomes" id="UP000729402">
    <property type="component" value="Unassembled WGS sequence"/>
</dbReference>
<protein>
    <submittedName>
        <fullName evidence="2">Uncharacterized protein</fullName>
    </submittedName>
</protein>
<evidence type="ECO:0000313" key="2">
    <source>
        <dbReference type="EMBL" id="KAG8058077.1"/>
    </source>
</evidence>
<sequence>MSSCSTPGGEEGALLCPFLEPGTWPSGPVGREDGVAAVQARSGWTIEECETDAVARKLPRPTTDMAKRPRRNRRSLALQAAFQETLISHYTG</sequence>
<evidence type="ECO:0000313" key="3">
    <source>
        <dbReference type="Proteomes" id="UP000729402"/>
    </source>
</evidence>
<comment type="caution">
    <text evidence="2">The sequence shown here is derived from an EMBL/GenBank/DDBJ whole genome shotgun (WGS) entry which is preliminary data.</text>
</comment>
<evidence type="ECO:0000256" key="1">
    <source>
        <dbReference type="SAM" id="MobiDB-lite"/>
    </source>
</evidence>